<evidence type="ECO:0000313" key="4">
    <source>
        <dbReference type="EMBL" id="AIF06148.1"/>
    </source>
</evidence>
<name>A0A075GWG2_9EURY</name>
<dbReference type="SMART" id="SM01133">
    <property type="entry name" value="DeoC"/>
    <property type="match status" value="1"/>
</dbReference>
<dbReference type="PANTHER" id="PTHR47916">
    <property type="entry name" value="FRUCTOSE-BISPHOSPHATE ALDOLASE CLASS 1"/>
    <property type="match status" value="1"/>
</dbReference>
<accession>A0A075GWG2</accession>
<evidence type="ECO:0000256" key="1">
    <source>
        <dbReference type="ARBA" id="ARBA00008116"/>
    </source>
</evidence>
<feature type="active site" description="Proton donor" evidence="3">
    <location>
        <position position="144"/>
    </location>
</feature>
<dbReference type="InterPro" id="IPR002915">
    <property type="entry name" value="DeoC/FbaB/LacD_aldolase"/>
</dbReference>
<evidence type="ECO:0000256" key="2">
    <source>
        <dbReference type="ARBA" id="ARBA00013068"/>
    </source>
</evidence>
<feature type="active site" description="Schiff-base intermediate with dihydroxyacetone-P" evidence="3">
    <location>
        <position position="177"/>
    </location>
</feature>
<dbReference type="SUPFAM" id="SSF51569">
    <property type="entry name" value="Aldolase"/>
    <property type="match status" value="1"/>
</dbReference>
<dbReference type="EMBL" id="KF900760">
    <property type="protein sequence ID" value="AIF06148.1"/>
    <property type="molecule type" value="Genomic_DNA"/>
</dbReference>
<gene>
    <name evidence="4" type="primary">fbaB</name>
</gene>
<proteinExistence type="inferred from homology"/>
<dbReference type="AlphaFoldDB" id="A0A075GWG2"/>
<sequence length="265" mass="27175">MADTLDDRLARILPGGKGVWVPMDHGISGYPEAGLESMDSLVEAVISGGADAIVLHKGALSHHVDATGWGGFVCHVSASTAHGGARSQSKVSVATAEECWQRGAMALSGQVNLGDEAEPEMIRDMGALTTESFPLGLPVLGMVYPRGPNLNLSEGDETGGAAHAARLAWELGCHVVKVPWTGSADSFRRVTEAVPIPVLIAGGPSDAPFPDTLTIVEQAMSAGGAGVCMGRQVFGSQDPSAYVAALRQIVHEGASAADAAATLRG</sequence>
<dbReference type="InterPro" id="IPR013785">
    <property type="entry name" value="Aldolase_TIM"/>
</dbReference>
<keyword evidence="4" id="KW-0456">Lyase</keyword>
<reference evidence="4" key="1">
    <citation type="journal article" date="2014" name="Genome Biol. Evol.">
        <title>Pangenome evidence for extensive interdomain horizontal transfer affecting lineage core and shell genes in uncultured planktonic thaumarchaeota and euryarchaeota.</title>
        <authorList>
            <person name="Deschamps P."/>
            <person name="Zivanovic Y."/>
            <person name="Moreira D."/>
            <person name="Rodriguez-Valera F."/>
            <person name="Lopez-Garcia P."/>
        </authorList>
    </citation>
    <scope>NUCLEOTIDE SEQUENCE</scope>
</reference>
<dbReference type="NCBIfam" id="NF005556">
    <property type="entry name" value="PRK07226.1"/>
    <property type="match status" value="1"/>
</dbReference>
<dbReference type="InterPro" id="IPR050456">
    <property type="entry name" value="DeoC/FbaB_aldolase"/>
</dbReference>
<dbReference type="Gene3D" id="3.20.20.70">
    <property type="entry name" value="Aldolase class I"/>
    <property type="match status" value="1"/>
</dbReference>
<organism evidence="4">
    <name type="scientific">uncultured marine group II/III euryarchaeote KM3_190_A02</name>
    <dbReference type="NCBI Taxonomy" id="1457958"/>
    <lineage>
        <taxon>Archaea</taxon>
        <taxon>Methanobacteriati</taxon>
        <taxon>Methanobacteriota</taxon>
        <taxon>environmental samples</taxon>
    </lineage>
</organism>
<dbReference type="PANTHER" id="PTHR47916:SF1">
    <property type="entry name" value="3-HYDROXY-5-PHOSPHONOOXYPENTANE-2,4-DIONE THIOLASE"/>
    <property type="match status" value="1"/>
</dbReference>
<protein>
    <recommendedName>
        <fullName evidence="2">fructose-bisphosphate aldolase</fullName>
        <ecNumber evidence="2">4.1.2.13</ecNumber>
    </recommendedName>
</protein>
<comment type="similarity">
    <text evidence="1">Belongs to the DeoC/FbaB aldolase family.</text>
</comment>
<dbReference type="Pfam" id="PF01791">
    <property type="entry name" value="DeoC"/>
    <property type="match status" value="1"/>
</dbReference>
<evidence type="ECO:0000256" key="3">
    <source>
        <dbReference type="PIRSR" id="PIRSR038992-1"/>
    </source>
</evidence>
<dbReference type="GO" id="GO:0004332">
    <property type="term" value="F:fructose-bisphosphate aldolase activity"/>
    <property type="evidence" value="ECO:0007669"/>
    <property type="project" value="UniProtKB-EC"/>
</dbReference>
<dbReference type="PIRSF" id="PIRSF038992">
    <property type="entry name" value="Aldolase_Ia"/>
    <property type="match status" value="1"/>
</dbReference>
<dbReference type="InterPro" id="IPR041720">
    <property type="entry name" value="FbaB-like"/>
</dbReference>
<dbReference type="EC" id="4.1.2.13" evidence="2"/>